<gene>
    <name evidence="6" type="ORF">ENM78_01695</name>
</gene>
<feature type="transmembrane region" description="Helical" evidence="5">
    <location>
        <begin position="35"/>
        <end position="54"/>
    </location>
</feature>
<feature type="transmembrane region" description="Helical" evidence="5">
    <location>
        <begin position="126"/>
        <end position="144"/>
    </location>
</feature>
<feature type="transmembrane region" description="Helical" evidence="5">
    <location>
        <begin position="60"/>
        <end position="77"/>
    </location>
</feature>
<name>A0A7J3ZJ85_9CREN</name>
<evidence type="ECO:0000256" key="3">
    <source>
        <dbReference type="ARBA" id="ARBA00022989"/>
    </source>
</evidence>
<dbReference type="CDD" id="cd16914">
    <property type="entry name" value="EcfT"/>
    <property type="match status" value="1"/>
</dbReference>
<keyword evidence="3 5" id="KW-1133">Transmembrane helix</keyword>
<comment type="subcellular location">
    <subcellularLocation>
        <location evidence="1">Membrane</location>
        <topology evidence="1">Multi-pass membrane protein</topology>
    </subcellularLocation>
</comment>
<dbReference type="EMBL" id="DRZC01000025">
    <property type="protein sequence ID" value="HHQ80165.1"/>
    <property type="molecule type" value="Genomic_DNA"/>
</dbReference>
<proteinExistence type="predicted"/>
<dbReference type="InterPro" id="IPR003339">
    <property type="entry name" value="ABC/ECF_trnsptr_transmembrane"/>
</dbReference>
<dbReference type="GO" id="GO:0005886">
    <property type="term" value="C:plasma membrane"/>
    <property type="evidence" value="ECO:0007669"/>
    <property type="project" value="UniProtKB-ARBA"/>
</dbReference>
<evidence type="ECO:0000256" key="4">
    <source>
        <dbReference type="ARBA" id="ARBA00023136"/>
    </source>
</evidence>
<protein>
    <submittedName>
        <fullName evidence="6">Energy-coupling factor transporter transmembrane protein EcfT</fullName>
    </submittedName>
</protein>
<dbReference type="AlphaFoldDB" id="A0A7J3ZJ85"/>
<reference evidence="6" key="1">
    <citation type="journal article" date="2020" name="mSystems">
        <title>Genome- and Community-Level Interaction Insights into Carbon Utilization and Element Cycling Functions of Hydrothermarchaeota in Hydrothermal Sediment.</title>
        <authorList>
            <person name="Zhou Z."/>
            <person name="Liu Y."/>
            <person name="Xu W."/>
            <person name="Pan J."/>
            <person name="Luo Z.H."/>
            <person name="Li M."/>
        </authorList>
    </citation>
    <scope>NUCLEOTIDE SEQUENCE [LARGE SCALE GENOMIC DNA]</scope>
    <source>
        <strain evidence="6">SpSt-1116</strain>
    </source>
</reference>
<evidence type="ECO:0000256" key="2">
    <source>
        <dbReference type="ARBA" id="ARBA00022692"/>
    </source>
</evidence>
<evidence type="ECO:0000256" key="1">
    <source>
        <dbReference type="ARBA" id="ARBA00004141"/>
    </source>
</evidence>
<comment type="caution">
    <text evidence="6">The sequence shown here is derived from an EMBL/GenBank/DDBJ whole genome shotgun (WGS) entry which is preliminary data.</text>
</comment>
<dbReference type="Pfam" id="PF02361">
    <property type="entry name" value="CbiQ"/>
    <property type="match status" value="1"/>
</dbReference>
<evidence type="ECO:0000313" key="6">
    <source>
        <dbReference type="EMBL" id="HHQ80165.1"/>
    </source>
</evidence>
<accession>A0A7J3ZJ85</accession>
<keyword evidence="4 5" id="KW-0472">Membrane</keyword>
<keyword evidence="2 5" id="KW-0812">Transmembrane</keyword>
<feature type="transmembrane region" description="Helical" evidence="5">
    <location>
        <begin position="212"/>
        <end position="232"/>
    </location>
</feature>
<organism evidence="6">
    <name type="scientific">Fervidicoccus fontis</name>
    <dbReference type="NCBI Taxonomy" id="683846"/>
    <lineage>
        <taxon>Archaea</taxon>
        <taxon>Thermoproteota</taxon>
        <taxon>Thermoprotei</taxon>
        <taxon>Fervidicoccales</taxon>
        <taxon>Fervidicoccaceae</taxon>
        <taxon>Fervidicoccus</taxon>
    </lineage>
</organism>
<sequence>MGFLYRVTPATKTMVMFVFAIATTTKQDPVVALPILAYLLAVVALGGANVRLLVRDIVPVAPFLVGLPLGNALITWARGGDPIAIAVRVLSMLGVLILLAAMFAYTTDPDDFAYSLACQFRLPVRFAFSVGLTYGFLTFALLKYRRVIEALRARWLVKSPVGTIRFLVPVLVSVMHAISRRVDNLAIAMEMKGFGGAERTFWRRPEMGFEDYAFLATSIAIALVARAALPLLL</sequence>
<feature type="transmembrane region" description="Helical" evidence="5">
    <location>
        <begin position="89"/>
        <end position="106"/>
    </location>
</feature>
<evidence type="ECO:0000256" key="5">
    <source>
        <dbReference type="SAM" id="Phobius"/>
    </source>
</evidence>